<dbReference type="GeneID" id="20241421"/>
<dbReference type="GO" id="GO:0016567">
    <property type="term" value="P:protein ubiquitination"/>
    <property type="evidence" value="ECO:0007669"/>
    <property type="project" value="InterPro"/>
</dbReference>
<keyword evidence="3" id="KW-0677">Repeat</keyword>
<evidence type="ECO:0000259" key="8">
    <source>
        <dbReference type="PROSITE" id="PS50089"/>
    </source>
</evidence>
<name>V3ZD49_LOTGI</name>
<evidence type="ECO:0000256" key="5">
    <source>
        <dbReference type="ARBA" id="ARBA00022786"/>
    </source>
</evidence>
<dbReference type="InterPro" id="IPR031127">
    <property type="entry name" value="E3_UB_ligase_RBR"/>
</dbReference>
<dbReference type="AlphaFoldDB" id="V3ZD49"/>
<dbReference type="PROSITE" id="PS50089">
    <property type="entry name" value="ZF_RING_2"/>
    <property type="match status" value="1"/>
</dbReference>
<evidence type="ECO:0000313" key="11">
    <source>
        <dbReference type="Proteomes" id="UP000030746"/>
    </source>
</evidence>
<reference evidence="10 11" key="1">
    <citation type="journal article" date="2013" name="Nature">
        <title>Insights into bilaterian evolution from three spiralian genomes.</title>
        <authorList>
            <person name="Simakov O."/>
            <person name="Marletaz F."/>
            <person name="Cho S.J."/>
            <person name="Edsinger-Gonzales E."/>
            <person name="Havlak P."/>
            <person name="Hellsten U."/>
            <person name="Kuo D.H."/>
            <person name="Larsson T."/>
            <person name="Lv J."/>
            <person name="Arendt D."/>
            <person name="Savage R."/>
            <person name="Osoegawa K."/>
            <person name="de Jong P."/>
            <person name="Grimwood J."/>
            <person name="Chapman J.A."/>
            <person name="Shapiro H."/>
            <person name="Aerts A."/>
            <person name="Otillar R.P."/>
            <person name="Terry A.Y."/>
            <person name="Boore J.L."/>
            <person name="Grigoriev I.V."/>
            <person name="Lindberg D.R."/>
            <person name="Seaver E.C."/>
            <person name="Weisblat D.A."/>
            <person name="Putnam N.H."/>
            <person name="Rokhsar D.S."/>
        </authorList>
    </citation>
    <scope>NUCLEOTIDE SEQUENCE [LARGE SCALE GENOMIC DNA]</scope>
</reference>
<accession>V3ZD49</accession>
<evidence type="ECO:0000256" key="1">
    <source>
        <dbReference type="ARBA" id="ARBA00022679"/>
    </source>
</evidence>
<organism evidence="10 11">
    <name type="scientific">Lottia gigantea</name>
    <name type="common">Giant owl limpet</name>
    <dbReference type="NCBI Taxonomy" id="225164"/>
    <lineage>
        <taxon>Eukaryota</taxon>
        <taxon>Metazoa</taxon>
        <taxon>Spiralia</taxon>
        <taxon>Lophotrochozoa</taxon>
        <taxon>Mollusca</taxon>
        <taxon>Gastropoda</taxon>
        <taxon>Patellogastropoda</taxon>
        <taxon>Lottioidea</taxon>
        <taxon>Lottiidae</taxon>
        <taxon>Lottia</taxon>
    </lineage>
</organism>
<keyword evidence="11" id="KW-1185">Reference proteome</keyword>
<dbReference type="Gene3D" id="1.20.120.1750">
    <property type="match status" value="1"/>
</dbReference>
<keyword evidence="4 7" id="KW-0863">Zinc-finger</keyword>
<evidence type="ECO:0000256" key="4">
    <source>
        <dbReference type="ARBA" id="ARBA00022771"/>
    </source>
</evidence>
<dbReference type="RefSeq" id="XP_009067390.1">
    <property type="nucleotide sequence ID" value="XM_009069142.1"/>
</dbReference>
<gene>
    <name evidence="10" type="ORF">LOTGIDRAFT_170487</name>
</gene>
<dbReference type="PROSITE" id="PS51873">
    <property type="entry name" value="TRIAD"/>
    <property type="match status" value="1"/>
</dbReference>
<sequence length="887" mass="102496">MVFKRYKGVIRSGNTLRLTNCGYLEQYSKNSTIEMVGSSSHAECFDDQGMKFLDSFNVCYSLNKKRRWNLPEIIKGQLGKSLESLDCSVVLVELHCIKGLNNCLGFFSNEGRIRQLIPTKKKYLNYGSVINVNRTSKLTDSSSECGQMTMGGNHDLADDSTNNLLYRAVYPADINSSNIYSDPTIAKYKSRGKPWVSLSDTASKSKIPKCKKRIVNLDEHILVLDEEQEDELRFNTRVASDGSYKPTVLVYDYLCHKSRTRTSRSPRRRHRGAKRKTSMPVKLFFIEDGNESSSDDNLPDEGFIDDCPERIVSMDSENNEDTNFVPVRVVLPKEDVSTEHLNCRFQDKVSFPKCRPRKFCIDIQNDVILTLKKSVFFKKVVWQKLDLSSYLVFSFVGIYDTLHDVYEVNINIPNKQTIVRIDTMYDMMVIDLEDVYFRTLKYIEGFLLPETFIDKEKLHLKARLSLEFKTIFPITVKETNDQDLNDVMNEQSKNNSKHLVSNTNENLENHEMVLDGAVKFCGICLKGLADIAATYLQECGHCFCNTCWKEHLHLELLQRKDKINCPDCEEVVDYASMLTLANIHHIQLWKMEQLAKRCAFDTKCPNIQCGLTVRAILKHNVGVCHCGAVVCLTCGMEGHWPATCDQYEQYSRKIDSSGMRTKSYFEHNKTQPGKNCPTCHKFLVSKSRSPFMVCAHCGQDFCWSCLTPEEKHPNDRYWCYKMEPTEGTHLQIVTDILGDFTVGDQYYVRAVKSRKMRDPKHIKYMHRLVSRARSKILWWDHKNSVYQKLLVYKLFADIVDLIVELNFASEFCFVILEYERRRHTELMFGVRDIAPRLQTISFDLYDILSSLHTQNRRKTLFKLQQLKNSGQSTLVSLLNLVCKHRAC</sequence>
<keyword evidence="6" id="KW-0862">Zinc</keyword>
<evidence type="ECO:0000256" key="3">
    <source>
        <dbReference type="ARBA" id="ARBA00022737"/>
    </source>
</evidence>
<evidence type="ECO:0000256" key="7">
    <source>
        <dbReference type="PROSITE-ProRule" id="PRU00175"/>
    </source>
</evidence>
<evidence type="ECO:0000313" key="10">
    <source>
        <dbReference type="EMBL" id="ESO81947.1"/>
    </source>
</evidence>
<dbReference type="CTD" id="20241421"/>
<dbReference type="InterPro" id="IPR013083">
    <property type="entry name" value="Znf_RING/FYVE/PHD"/>
</dbReference>
<dbReference type="Gene3D" id="3.30.40.10">
    <property type="entry name" value="Zinc/RING finger domain, C3HC4 (zinc finger)"/>
    <property type="match status" value="1"/>
</dbReference>
<evidence type="ECO:0000259" key="9">
    <source>
        <dbReference type="PROSITE" id="PS51873"/>
    </source>
</evidence>
<keyword evidence="1" id="KW-0808">Transferase</keyword>
<keyword evidence="2" id="KW-0479">Metal-binding</keyword>
<dbReference type="HOGENOM" id="CLU_332975_0_0_1"/>
<dbReference type="GO" id="GO:0008270">
    <property type="term" value="F:zinc ion binding"/>
    <property type="evidence" value="ECO:0007669"/>
    <property type="project" value="UniProtKB-KW"/>
</dbReference>
<dbReference type="PANTHER" id="PTHR11685">
    <property type="entry name" value="RBR FAMILY RING FINGER AND IBR DOMAIN-CONTAINING"/>
    <property type="match status" value="1"/>
</dbReference>
<dbReference type="SMART" id="SM00184">
    <property type="entry name" value="RING"/>
    <property type="match status" value="2"/>
</dbReference>
<dbReference type="KEGG" id="lgi:LOTGIDRAFT_170487"/>
<proteinExistence type="predicted"/>
<dbReference type="OrthoDB" id="1431934at2759"/>
<keyword evidence="5" id="KW-0833">Ubl conjugation pathway</keyword>
<dbReference type="STRING" id="225164.V3ZD49"/>
<dbReference type="OMA" id="NGHINEC"/>
<evidence type="ECO:0000256" key="6">
    <source>
        <dbReference type="ARBA" id="ARBA00022833"/>
    </source>
</evidence>
<feature type="domain" description="RING-type" evidence="8">
    <location>
        <begin position="521"/>
        <end position="569"/>
    </location>
</feature>
<evidence type="ECO:0008006" key="12">
    <source>
        <dbReference type="Google" id="ProtNLM"/>
    </source>
</evidence>
<protein>
    <recommendedName>
        <fullName evidence="12">RBR-type E3 ubiquitin transferase</fullName>
    </recommendedName>
</protein>
<dbReference type="GO" id="GO:0004842">
    <property type="term" value="F:ubiquitin-protein transferase activity"/>
    <property type="evidence" value="ECO:0007669"/>
    <property type="project" value="InterPro"/>
</dbReference>
<feature type="domain" description="RING-type" evidence="9">
    <location>
        <begin position="517"/>
        <end position="723"/>
    </location>
</feature>
<dbReference type="Proteomes" id="UP000030746">
    <property type="component" value="Unassembled WGS sequence"/>
</dbReference>
<dbReference type="InterPro" id="IPR001841">
    <property type="entry name" value="Znf_RING"/>
</dbReference>
<dbReference type="CDD" id="cd20335">
    <property type="entry name" value="BRcat_RBR"/>
    <property type="match status" value="1"/>
</dbReference>
<dbReference type="EMBL" id="KB204089">
    <property type="protein sequence ID" value="ESO81947.1"/>
    <property type="molecule type" value="Genomic_DNA"/>
</dbReference>
<dbReference type="InterPro" id="IPR044066">
    <property type="entry name" value="TRIAD_supradom"/>
</dbReference>
<dbReference type="SUPFAM" id="SSF57850">
    <property type="entry name" value="RING/U-box"/>
    <property type="match status" value="2"/>
</dbReference>
<evidence type="ECO:0000256" key="2">
    <source>
        <dbReference type="ARBA" id="ARBA00022723"/>
    </source>
</evidence>